<dbReference type="AlphaFoldDB" id="A0A6M6JR37"/>
<evidence type="ECO:0000256" key="4">
    <source>
        <dbReference type="ARBA" id="ARBA00022989"/>
    </source>
</evidence>
<dbReference type="GO" id="GO:0022857">
    <property type="term" value="F:transmembrane transporter activity"/>
    <property type="evidence" value="ECO:0007669"/>
    <property type="project" value="InterPro"/>
</dbReference>
<protein>
    <submittedName>
        <fullName evidence="7">MFS transporter</fullName>
    </submittedName>
</protein>
<keyword evidence="4 6" id="KW-1133">Transmembrane helix</keyword>
<name>A0A6M6JR37_9PSEU</name>
<dbReference type="SUPFAM" id="SSF103473">
    <property type="entry name" value="MFS general substrate transporter"/>
    <property type="match status" value="1"/>
</dbReference>
<dbReference type="Gene3D" id="1.20.1250.20">
    <property type="entry name" value="MFS general substrate transporter like domains"/>
    <property type="match status" value="1"/>
</dbReference>
<feature type="transmembrane region" description="Helical" evidence="6">
    <location>
        <begin position="89"/>
        <end position="117"/>
    </location>
</feature>
<reference evidence="7 8" key="1">
    <citation type="submission" date="2020-05" db="EMBL/GenBank/DDBJ databases">
        <authorList>
            <person name="Mo P."/>
        </authorList>
    </citation>
    <scope>NUCLEOTIDE SEQUENCE [LARGE SCALE GENOMIC DNA]</scope>
    <source>
        <strain evidence="7 8">Gen01</strain>
    </source>
</reference>
<dbReference type="EMBL" id="CP053564">
    <property type="protein sequence ID" value="QJY49457.1"/>
    <property type="molecule type" value="Genomic_DNA"/>
</dbReference>
<feature type="transmembrane region" description="Helical" evidence="6">
    <location>
        <begin position="47"/>
        <end position="68"/>
    </location>
</feature>
<sequence>MADRALGQVFAVREYRTVWIADLLSVGGDQLARVALAVLVYGRTGSAAWAAATYALTFLPAIVGGVLLSGLADRFPRREVLVVTDVVRAGLVAVMAIPQIPLAVLCALLVVVVLLGAPHTAARGALLPELLPGDLYERGLAVSQITGQTAQVVGFAAGGLLVAAVSPSSALLLDAVTFLVAGLLFRLGLVRRPRADAAPRSPGRDLLAGVVDVATDRRRRALVLLVWMVGLYVVPEALAAPYADQIGAGPAVVGLLMAADPLGSVLGAWLFVRFVPPDRRARLIGVLAVAAGLPLLFTALVPPVPVALLLWGVSGMASTAYVMQAQASFVRATPAAIRGRAIGVAASGIVAGQGVAVLAGGVLADLTTPSTAVALCAAAGVVVALGGALAWRSASADDQAMRPLPVTT</sequence>
<keyword evidence="3 6" id="KW-0812">Transmembrane</keyword>
<feature type="transmembrane region" description="Helical" evidence="6">
    <location>
        <begin position="248"/>
        <end position="271"/>
    </location>
</feature>
<gene>
    <name evidence="7" type="ORF">HOP40_29950</name>
</gene>
<feature type="transmembrane region" description="Helical" evidence="6">
    <location>
        <begin position="370"/>
        <end position="391"/>
    </location>
</feature>
<proteinExistence type="predicted"/>
<evidence type="ECO:0000256" key="6">
    <source>
        <dbReference type="SAM" id="Phobius"/>
    </source>
</evidence>
<feature type="transmembrane region" description="Helical" evidence="6">
    <location>
        <begin position="283"/>
        <end position="302"/>
    </location>
</feature>
<keyword evidence="5 6" id="KW-0472">Membrane</keyword>
<dbReference type="Proteomes" id="UP000505377">
    <property type="component" value="Chromosome"/>
</dbReference>
<dbReference type="GO" id="GO:0005886">
    <property type="term" value="C:plasma membrane"/>
    <property type="evidence" value="ECO:0007669"/>
    <property type="project" value="UniProtKB-SubCell"/>
</dbReference>
<organism evidence="7 8">
    <name type="scientific">Pseudonocardia broussonetiae</name>
    <dbReference type="NCBI Taxonomy" id="2736640"/>
    <lineage>
        <taxon>Bacteria</taxon>
        <taxon>Bacillati</taxon>
        <taxon>Actinomycetota</taxon>
        <taxon>Actinomycetes</taxon>
        <taxon>Pseudonocardiales</taxon>
        <taxon>Pseudonocardiaceae</taxon>
        <taxon>Pseudonocardia</taxon>
    </lineage>
</organism>
<feature type="transmembrane region" description="Helical" evidence="6">
    <location>
        <begin position="308"/>
        <end position="330"/>
    </location>
</feature>
<evidence type="ECO:0000313" key="8">
    <source>
        <dbReference type="Proteomes" id="UP000505377"/>
    </source>
</evidence>
<dbReference type="PANTHER" id="PTHR23513:SF11">
    <property type="entry name" value="STAPHYLOFERRIN A TRANSPORTER"/>
    <property type="match status" value="1"/>
</dbReference>
<dbReference type="RefSeq" id="WP_172165245.1">
    <property type="nucleotide sequence ID" value="NZ_CP053564.1"/>
</dbReference>
<evidence type="ECO:0000256" key="2">
    <source>
        <dbReference type="ARBA" id="ARBA00022475"/>
    </source>
</evidence>
<dbReference type="CDD" id="cd06173">
    <property type="entry name" value="MFS_MefA_like"/>
    <property type="match status" value="1"/>
</dbReference>
<evidence type="ECO:0000256" key="3">
    <source>
        <dbReference type="ARBA" id="ARBA00022692"/>
    </source>
</evidence>
<accession>A0A6M6JR37</accession>
<feature type="transmembrane region" description="Helical" evidence="6">
    <location>
        <begin position="342"/>
        <end position="364"/>
    </location>
</feature>
<evidence type="ECO:0000256" key="1">
    <source>
        <dbReference type="ARBA" id="ARBA00004651"/>
    </source>
</evidence>
<feature type="transmembrane region" description="Helical" evidence="6">
    <location>
        <begin position="170"/>
        <end position="190"/>
    </location>
</feature>
<keyword evidence="2" id="KW-1003">Cell membrane</keyword>
<dbReference type="PANTHER" id="PTHR23513">
    <property type="entry name" value="INTEGRAL MEMBRANE EFFLUX PROTEIN-RELATED"/>
    <property type="match status" value="1"/>
</dbReference>
<dbReference type="InterPro" id="IPR036259">
    <property type="entry name" value="MFS_trans_sf"/>
</dbReference>
<keyword evidence="8" id="KW-1185">Reference proteome</keyword>
<dbReference type="Pfam" id="PF07690">
    <property type="entry name" value="MFS_1"/>
    <property type="match status" value="1"/>
</dbReference>
<feature type="transmembrane region" description="Helical" evidence="6">
    <location>
        <begin position="222"/>
        <end position="242"/>
    </location>
</feature>
<evidence type="ECO:0000256" key="5">
    <source>
        <dbReference type="ARBA" id="ARBA00023136"/>
    </source>
</evidence>
<comment type="subcellular location">
    <subcellularLocation>
        <location evidence="1">Cell membrane</location>
        <topology evidence="1">Multi-pass membrane protein</topology>
    </subcellularLocation>
</comment>
<dbReference type="InterPro" id="IPR011701">
    <property type="entry name" value="MFS"/>
</dbReference>
<evidence type="ECO:0000313" key="7">
    <source>
        <dbReference type="EMBL" id="QJY49457.1"/>
    </source>
</evidence>
<dbReference type="KEGG" id="pbro:HOP40_29950"/>